<dbReference type="Proteomes" id="UP000595278">
    <property type="component" value="Chromosome"/>
</dbReference>
<gene>
    <name evidence="1" type="ORF">JHT90_09695</name>
</gene>
<dbReference type="AlphaFoldDB" id="A0A974RVZ3"/>
<keyword evidence="2" id="KW-1185">Reference proteome</keyword>
<reference evidence="1 2" key="1">
    <citation type="submission" date="2021-01" db="EMBL/GenBank/DDBJ databases">
        <title>Entomomonas sp. F2A isolated from a house cricket (Acheta domesticus).</title>
        <authorList>
            <person name="Spergser J."/>
            <person name="Busse H.-J."/>
        </authorList>
    </citation>
    <scope>NUCLEOTIDE SEQUENCE [LARGE SCALE GENOMIC DNA]</scope>
    <source>
        <strain evidence="1 2">F2A</strain>
    </source>
</reference>
<proteinExistence type="predicted"/>
<organism evidence="1 2">
    <name type="scientific">Entomomonas asaccharolytica</name>
    <dbReference type="NCBI Taxonomy" id="2785331"/>
    <lineage>
        <taxon>Bacteria</taxon>
        <taxon>Pseudomonadati</taxon>
        <taxon>Pseudomonadota</taxon>
        <taxon>Gammaproteobacteria</taxon>
        <taxon>Pseudomonadales</taxon>
        <taxon>Pseudomonadaceae</taxon>
        <taxon>Entomomonas</taxon>
    </lineage>
</organism>
<accession>A0A974RVZ3</accession>
<evidence type="ECO:0000313" key="2">
    <source>
        <dbReference type="Proteomes" id="UP000595278"/>
    </source>
</evidence>
<protein>
    <submittedName>
        <fullName evidence="1">Uncharacterized protein</fullName>
    </submittedName>
</protein>
<evidence type="ECO:0000313" key="1">
    <source>
        <dbReference type="EMBL" id="QQP84681.1"/>
    </source>
</evidence>
<sequence>MDIKVRNRNTPTGFFFEGLAGITTVSTAKSWFEKVGAKCVLDNAMLITPRGWLHANLKDVCDLNLYAGKSSYHVIVLIGSGMFGAKSNGAFIKPLKDHWVVWESKLLY</sequence>
<name>A0A974RVZ3_9GAMM</name>
<dbReference type="KEGG" id="eaz:JHT90_09695"/>
<dbReference type="EMBL" id="CP067393">
    <property type="protein sequence ID" value="QQP84681.1"/>
    <property type="molecule type" value="Genomic_DNA"/>
</dbReference>
<dbReference type="RefSeq" id="WP_201090578.1">
    <property type="nucleotide sequence ID" value="NZ_CP067393.1"/>
</dbReference>